<dbReference type="GeneID" id="27321468"/>
<sequence length="77" mass="8011">MSLHEVWQAAASSPFQPSVSKDSQIAVGLLLLLVGLILTILFGLNRSSSSIPIFGIPASLAFAFGAVYTICGVGVYV</sequence>
<gene>
    <name evidence="8" type="ORF">B0A52_06663</name>
    <name evidence="7" type="ORF">PV10_03623</name>
</gene>
<feature type="transmembrane region" description="Helical" evidence="6">
    <location>
        <begin position="25"/>
        <end position="44"/>
    </location>
</feature>
<name>A0A0D1Y5X8_EXOME</name>
<dbReference type="STRING" id="212818.A0A0D1Y5X8"/>
<dbReference type="GO" id="GO:0008250">
    <property type="term" value="C:oligosaccharyltransferase complex"/>
    <property type="evidence" value="ECO:0007669"/>
    <property type="project" value="UniProtKB-UniRule"/>
</dbReference>
<dbReference type="Pfam" id="PF05251">
    <property type="entry name" value="Ost5"/>
    <property type="match status" value="1"/>
</dbReference>
<evidence type="ECO:0000256" key="6">
    <source>
        <dbReference type="RuleBase" id="RU367008"/>
    </source>
</evidence>
<dbReference type="GO" id="GO:0006487">
    <property type="term" value="P:protein N-linked glycosylation"/>
    <property type="evidence" value="ECO:0007669"/>
    <property type="project" value="UniProtKB-UniRule"/>
</dbReference>
<evidence type="ECO:0000256" key="5">
    <source>
        <dbReference type="ARBA" id="ARBA00023136"/>
    </source>
</evidence>
<dbReference type="HOGENOM" id="CLU_180978_0_0_1"/>
<comment type="function">
    <text evidence="6">Subunit of the oligosaccharyl transferase (OST) complex that catalyzes the initial transfer of a defined glycan (Glc(3)Man(9)GlcNAc(2) in eukaryotes) from the lipid carrier dolichol-pyrophosphate to an asparagine residue within an Asn-X-Ser/Thr consensus motif in nascent polypeptide chains, the first step in protein N-glycosylation. N-glycosylation occurs cotranslationally and the complex associates with the Sec61 complex at the channel-forming translocon complex that mediates protein translocation across the endoplasmic reticulum (ER). All subunits are required for a maximal enzyme activity.</text>
</comment>
<dbReference type="Proteomes" id="UP000054302">
    <property type="component" value="Unassembled WGS sequence"/>
</dbReference>
<evidence type="ECO:0000256" key="1">
    <source>
        <dbReference type="ARBA" id="ARBA00004141"/>
    </source>
</evidence>
<evidence type="ECO:0000313" key="8">
    <source>
        <dbReference type="EMBL" id="RVX69599.1"/>
    </source>
</evidence>
<evidence type="ECO:0000313" key="9">
    <source>
        <dbReference type="Proteomes" id="UP000054302"/>
    </source>
</evidence>
<comment type="similarity">
    <text evidence="2 6">Belongs to the OST5 family.</text>
</comment>
<proteinExistence type="inferred from homology"/>
<keyword evidence="9" id="KW-1185">Reference proteome</keyword>
<feature type="transmembrane region" description="Helical" evidence="6">
    <location>
        <begin position="51"/>
        <end position="76"/>
    </location>
</feature>
<dbReference type="InterPro" id="IPR007915">
    <property type="entry name" value="TMEM258/Ost5"/>
</dbReference>
<evidence type="ECO:0000256" key="3">
    <source>
        <dbReference type="ARBA" id="ARBA00022692"/>
    </source>
</evidence>
<dbReference type="OMA" id="FMICAAG"/>
<keyword evidence="3 6" id="KW-0812">Transmembrane</keyword>
<accession>A0A0D1Y5X8</accession>
<evidence type="ECO:0000313" key="10">
    <source>
        <dbReference type="Proteomes" id="UP000288859"/>
    </source>
</evidence>
<dbReference type="VEuPathDB" id="FungiDB:PV10_03623"/>
<dbReference type="RefSeq" id="XP_016227615.1">
    <property type="nucleotide sequence ID" value="XM_016368097.1"/>
</dbReference>
<evidence type="ECO:0000256" key="4">
    <source>
        <dbReference type="ARBA" id="ARBA00022989"/>
    </source>
</evidence>
<dbReference type="OrthoDB" id="5371169at2759"/>
<dbReference type="EMBL" id="KN847521">
    <property type="protein sequence ID" value="KIV96041.1"/>
    <property type="molecule type" value="Genomic_DNA"/>
</dbReference>
<reference evidence="7 9" key="1">
    <citation type="submission" date="2015-01" db="EMBL/GenBank/DDBJ databases">
        <title>The Genome Sequence of Exophiala mesophila CBS40295.</title>
        <authorList>
            <consortium name="The Broad Institute Genomics Platform"/>
            <person name="Cuomo C."/>
            <person name="de Hoog S."/>
            <person name="Gorbushina A."/>
            <person name="Stielow B."/>
            <person name="Teixiera M."/>
            <person name="Abouelleil A."/>
            <person name="Chapman S.B."/>
            <person name="Priest M."/>
            <person name="Young S.K."/>
            <person name="Wortman J."/>
            <person name="Nusbaum C."/>
            <person name="Birren B."/>
        </authorList>
    </citation>
    <scope>NUCLEOTIDE SEQUENCE [LARGE SCALE GENOMIC DNA]</scope>
    <source>
        <strain evidence="7 9">CBS 40295</strain>
    </source>
</reference>
<dbReference type="EMBL" id="NAJM01000028">
    <property type="protein sequence ID" value="RVX69599.1"/>
    <property type="molecule type" value="Genomic_DNA"/>
</dbReference>
<organism evidence="7 9">
    <name type="scientific">Exophiala mesophila</name>
    <name type="common">Black yeast-like fungus</name>
    <dbReference type="NCBI Taxonomy" id="212818"/>
    <lineage>
        <taxon>Eukaryota</taxon>
        <taxon>Fungi</taxon>
        <taxon>Dikarya</taxon>
        <taxon>Ascomycota</taxon>
        <taxon>Pezizomycotina</taxon>
        <taxon>Eurotiomycetes</taxon>
        <taxon>Chaetothyriomycetidae</taxon>
        <taxon>Chaetothyriales</taxon>
        <taxon>Herpotrichiellaceae</taxon>
        <taxon>Exophiala</taxon>
    </lineage>
</organism>
<dbReference type="AlphaFoldDB" id="A0A0D1Y5X8"/>
<reference evidence="8 10" key="2">
    <citation type="submission" date="2017-03" db="EMBL/GenBank/DDBJ databases">
        <title>Genomes of endolithic fungi from Antarctica.</title>
        <authorList>
            <person name="Coleine C."/>
            <person name="Masonjones S."/>
            <person name="Stajich J.E."/>
        </authorList>
    </citation>
    <scope>NUCLEOTIDE SEQUENCE [LARGE SCALE GENOMIC DNA]</scope>
    <source>
        <strain evidence="8 10">CCFEE 6314</strain>
    </source>
</reference>
<keyword evidence="5 6" id="KW-0472">Membrane</keyword>
<keyword evidence="4 6" id="KW-1133">Transmembrane helix</keyword>
<protein>
    <recommendedName>
        <fullName evidence="6">Dolichyl-diphosphooligosaccharide-protein glycosyltransferase subunit OST5</fullName>
    </recommendedName>
</protein>
<comment type="subunit">
    <text evidence="6">Component of the oligosaccharyltransferase (OST) complex.</text>
</comment>
<evidence type="ECO:0000256" key="2">
    <source>
        <dbReference type="ARBA" id="ARBA00009825"/>
    </source>
</evidence>
<comment type="subcellular location">
    <subcellularLocation>
        <location evidence="1 6">Membrane</location>
        <topology evidence="1 6">Multi-pass membrane protein</topology>
    </subcellularLocation>
</comment>
<dbReference type="Proteomes" id="UP000288859">
    <property type="component" value="Unassembled WGS sequence"/>
</dbReference>
<evidence type="ECO:0000313" key="7">
    <source>
        <dbReference type="EMBL" id="KIV96041.1"/>
    </source>
</evidence>